<sequence length="94" mass="10454">MSEIKINYSGVDQVLANMQGAANSLDPVLPQSVAENNKLDAVNALLEINQLFEQVLQNYKSLLLKNESMTKKSVEVMKETDEQLSSSFGHVPMR</sequence>
<evidence type="ECO:0000313" key="2">
    <source>
        <dbReference type="Proteomes" id="UP000234748"/>
    </source>
</evidence>
<dbReference type="InterPro" id="IPR046318">
    <property type="entry name" value="DUF5344"/>
</dbReference>
<evidence type="ECO:0008006" key="3">
    <source>
        <dbReference type="Google" id="ProtNLM"/>
    </source>
</evidence>
<dbReference type="Proteomes" id="UP000234748">
    <property type="component" value="Unassembled WGS sequence"/>
</dbReference>
<dbReference type="Pfam" id="PF17279">
    <property type="entry name" value="DUF5344"/>
    <property type="match status" value="1"/>
</dbReference>
<dbReference type="OrthoDB" id="2455619at2"/>
<dbReference type="AlphaFoldDB" id="A0A2N5M8V2"/>
<gene>
    <name evidence="1" type="ORF">CUU66_06440</name>
</gene>
<evidence type="ECO:0000313" key="1">
    <source>
        <dbReference type="EMBL" id="PLT30786.1"/>
    </source>
</evidence>
<dbReference type="RefSeq" id="WP_101640852.1">
    <property type="nucleotide sequence ID" value="NZ_PGUY01000017.1"/>
</dbReference>
<name>A0A2N5M8V2_9BACI</name>
<comment type="caution">
    <text evidence="1">The sequence shown here is derived from an EMBL/GenBank/DDBJ whole genome shotgun (WGS) entry which is preliminary data.</text>
</comment>
<keyword evidence="2" id="KW-1185">Reference proteome</keyword>
<accession>A0A2N5M8V2</accession>
<reference evidence="1 2" key="1">
    <citation type="submission" date="2017-11" db="EMBL/GenBank/DDBJ databases">
        <title>Comparitive Functional Genomics of Dry Heat Resistant strains isolated from the Viking Spacecraft.</title>
        <authorList>
            <person name="Seuylemezian A."/>
            <person name="Cooper K."/>
            <person name="Vaishampayan P."/>
        </authorList>
    </citation>
    <scope>NUCLEOTIDE SEQUENCE [LARGE SCALE GENOMIC DNA]</scope>
    <source>
        <strain evidence="1 2">V1-29</strain>
    </source>
</reference>
<proteinExistence type="predicted"/>
<organism evidence="1 2">
    <name type="scientific">Peribacillus deserti</name>
    <dbReference type="NCBI Taxonomy" id="673318"/>
    <lineage>
        <taxon>Bacteria</taxon>
        <taxon>Bacillati</taxon>
        <taxon>Bacillota</taxon>
        <taxon>Bacilli</taxon>
        <taxon>Bacillales</taxon>
        <taxon>Bacillaceae</taxon>
        <taxon>Peribacillus</taxon>
    </lineage>
</organism>
<protein>
    <recommendedName>
        <fullName evidence="3">TIGR04197 family type VII secretion effector</fullName>
    </recommendedName>
</protein>
<dbReference type="EMBL" id="PGUY01000017">
    <property type="protein sequence ID" value="PLT30786.1"/>
    <property type="molecule type" value="Genomic_DNA"/>
</dbReference>